<evidence type="ECO:0000256" key="5">
    <source>
        <dbReference type="ARBA" id="ARBA00023136"/>
    </source>
</evidence>
<proteinExistence type="predicted"/>
<feature type="transmembrane region" description="Helical" evidence="6">
    <location>
        <begin position="60"/>
        <end position="78"/>
    </location>
</feature>
<dbReference type="EMBL" id="LT629750">
    <property type="protein sequence ID" value="SDS50064.1"/>
    <property type="molecule type" value="Genomic_DNA"/>
</dbReference>
<keyword evidence="2" id="KW-1003">Cell membrane</keyword>
<evidence type="ECO:0000256" key="4">
    <source>
        <dbReference type="ARBA" id="ARBA00022989"/>
    </source>
</evidence>
<reference evidence="8" key="1">
    <citation type="submission" date="2016-10" db="EMBL/GenBank/DDBJ databases">
        <authorList>
            <person name="Varghese N."/>
            <person name="Submissions S."/>
        </authorList>
    </citation>
    <scope>NUCLEOTIDE SEQUENCE [LARGE SCALE GENOMIC DNA]</scope>
    <source>
        <strain evidence="8">GAS369</strain>
    </source>
</reference>
<feature type="transmembrane region" description="Helical" evidence="6">
    <location>
        <begin position="163"/>
        <end position="181"/>
    </location>
</feature>
<evidence type="ECO:0000256" key="6">
    <source>
        <dbReference type="SAM" id="Phobius"/>
    </source>
</evidence>
<keyword evidence="3 6" id="KW-0812">Transmembrane</keyword>
<gene>
    <name evidence="7" type="ORF">SAMN05444158_2249</name>
</gene>
<evidence type="ECO:0000256" key="2">
    <source>
        <dbReference type="ARBA" id="ARBA00022475"/>
    </source>
</evidence>
<evidence type="ECO:0000256" key="3">
    <source>
        <dbReference type="ARBA" id="ARBA00022692"/>
    </source>
</evidence>
<organism evidence="7 8">
    <name type="scientific">Bradyrhizobium canariense</name>
    <dbReference type="NCBI Taxonomy" id="255045"/>
    <lineage>
        <taxon>Bacteria</taxon>
        <taxon>Pseudomonadati</taxon>
        <taxon>Pseudomonadota</taxon>
        <taxon>Alphaproteobacteria</taxon>
        <taxon>Hyphomicrobiales</taxon>
        <taxon>Nitrobacteraceae</taxon>
        <taxon>Bradyrhizobium</taxon>
    </lineage>
</organism>
<protein>
    <submittedName>
        <fullName evidence="7">Monosaccharide ABC transporter membrane protein, CUT2 family</fullName>
    </submittedName>
</protein>
<evidence type="ECO:0000313" key="7">
    <source>
        <dbReference type="EMBL" id="SDS50064.1"/>
    </source>
</evidence>
<dbReference type="InterPro" id="IPR001851">
    <property type="entry name" value="ABC_transp_permease"/>
</dbReference>
<dbReference type="Pfam" id="PF02653">
    <property type="entry name" value="BPD_transp_2"/>
    <property type="match status" value="1"/>
</dbReference>
<comment type="subcellular location">
    <subcellularLocation>
        <location evidence="1">Cell membrane</location>
        <topology evidence="1">Multi-pass membrane protein</topology>
    </subcellularLocation>
</comment>
<accession>A0A1H1SQ04</accession>
<evidence type="ECO:0000313" key="8">
    <source>
        <dbReference type="Proteomes" id="UP000243904"/>
    </source>
</evidence>
<feature type="transmembrane region" description="Helical" evidence="6">
    <location>
        <begin position="113"/>
        <end position="131"/>
    </location>
</feature>
<keyword evidence="8" id="KW-1185">Reference proteome</keyword>
<feature type="transmembrane region" description="Helical" evidence="6">
    <location>
        <begin position="295"/>
        <end position="313"/>
    </location>
</feature>
<dbReference type="PANTHER" id="PTHR32196">
    <property type="entry name" value="ABC TRANSPORTER PERMEASE PROTEIN YPHD-RELATED-RELATED"/>
    <property type="match status" value="1"/>
</dbReference>
<dbReference type="AlphaFoldDB" id="A0A1H1SQ04"/>
<name>A0A1H1SQ04_9BRAD</name>
<keyword evidence="5 6" id="KW-0472">Membrane</keyword>
<feature type="transmembrane region" description="Helical" evidence="6">
    <location>
        <begin position="84"/>
        <end position="106"/>
    </location>
</feature>
<dbReference type="PANTHER" id="PTHR32196:SF15">
    <property type="entry name" value="SUGAR ABC TRANSPORTER PERMEASE PROTEIN"/>
    <property type="match status" value="1"/>
</dbReference>
<keyword evidence="4 6" id="KW-1133">Transmembrane helix</keyword>
<dbReference type="CDD" id="cd06579">
    <property type="entry name" value="TM_PBP1_transp_AraH_like"/>
    <property type="match status" value="1"/>
</dbReference>
<dbReference type="RefSeq" id="WP_146687272.1">
    <property type="nucleotide sequence ID" value="NZ_LT629750.1"/>
</dbReference>
<sequence length="323" mass="34030">MRKKDLSLLVLILVVGAVVASINPRFLLVGNLSNIANQVGLFGIFSIAEAFVIVVGGIELSVGSVIALLGVLFIDLIVNHDVNWVAAVGITIAGGLAIGVVHGTLVTRMRIQPFVVTLCGLLIYRGAARYYTEDATAGFGFGASFPTLEWLTAGRTNVLGFPLPHSVVALIIVTAVTWVLLHRSVFGRYLYAVGKNEEAARYSGIRANRVVISAYIICGGLTAFSAILIAMYTRSISPAVHGSFYELYAIAAAVLGGCSLRGGEGSIIGVVLGTVLLQVLQNLVNLLGIPSSLNFAVMGTVILIGVLADQYLVQRSRRATTTG</sequence>
<dbReference type="Proteomes" id="UP000243904">
    <property type="component" value="Chromosome I"/>
</dbReference>
<feature type="transmembrane region" description="Helical" evidence="6">
    <location>
        <begin position="36"/>
        <end position="55"/>
    </location>
</feature>
<dbReference type="GO" id="GO:0022857">
    <property type="term" value="F:transmembrane transporter activity"/>
    <property type="evidence" value="ECO:0007669"/>
    <property type="project" value="InterPro"/>
</dbReference>
<feature type="transmembrane region" description="Helical" evidence="6">
    <location>
        <begin position="210"/>
        <end position="232"/>
    </location>
</feature>
<dbReference type="GO" id="GO:0005886">
    <property type="term" value="C:plasma membrane"/>
    <property type="evidence" value="ECO:0007669"/>
    <property type="project" value="UniProtKB-SubCell"/>
</dbReference>
<evidence type="ECO:0000256" key="1">
    <source>
        <dbReference type="ARBA" id="ARBA00004651"/>
    </source>
</evidence>